<dbReference type="AlphaFoldDB" id="A0A3B0ZQ07"/>
<reference evidence="1" key="1">
    <citation type="submission" date="2018-06" db="EMBL/GenBank/DDBJ databases">
        <authorList>
            <person name="Zhirakovskaya E."/>
        </authorList>
    </citation>
    <scope>NUCLEOTIDE SEQUENCE</scope>
</reference>
<name>A0A3B0ZQ07_9ZZZZ</name>
<evidence type="ECO:0008006" key="2">
    <source>
        <dbReference type="Google" id="ProtNLM"/>
    </source>
</evidence>
<protein>
    <recommendedName>
        <fullName evidence="2">DUF3887 domain-containing protein</fullName>
    </recommendedName>
</protein>
<sequence length="167" mass="19192">MFLLHKNERYRWSLALVLLLLLTLTACDEGEKRSLNVSTNPAIETLAGTLFDAIQNGDDELVIKQYNSAFFAKRSPEQWLENLKTLMAERGPMRAYHLRRSQADTRFSGKFYMLEYETVHTGNKRLHHVLTFLLPVTGGDIQLNGHKITPWETDVTENDNVKPKQTS</sequence>
<accession>A0A3B0ZQ07</accession>
<dbReference type="PROSITE" id="PS51257">
    <property type="entry name" value="PROKAR_LIPOPROTEIN"/>
    <property type="match status" value="1"/>
</dbReference>
<proteinExistence type="predicted"/>
<dbReference type="EMBL" id="UOFV01000001">
    <property type="protein sequence ID" value="VAW93761.1"/>
    <property type="molecule type" value="Genomic_DNA"/>
</dbReference>
<evidence type="ECO:0000313" key="1">
    <source>
        <dbReference type="EMBL" id="VAW93761.1"/>
    </source>
</evidence>
<gene>
    <name evidence="1" type="ORF">MNBD_GAMMA19-373</name>
</gene>
<organism evidence="1">
    <name type="scientific">hydrothermal vent metagenome</name>
    <dbReference type="NCBI Taxonomy" id="652676"/>
    <lineage>
        <taxon>unclassified sequences</taxon>
        <taxon>metagenomes</taxon>
        <taxon>ecological metagenomes</taxon>
    </lineage>
</organism>